<reference evidence="13 14" key="1">
    <citation type="submission" date="2019-12" db="EMBL/GenBank/DDBJ databases">
        <title>Genomic-based taxomic classification of the family Erythrobacteraceae.</title>
        <authorList>
            <person name="Xu L."/>
        </authorList>
    </citation>
    <scope>NUCLEOTIDE SEQUENCE [LARGE SCALE GENOMIC DNA]</scope>
    <source>
        <strain evidence="13 14">MCCC 1K02066</strain>
    </source>
</reference>
<dbReference type="HAMAP" id="MF_00454">
    <property type="entry name" value="FluC"/>
    <property type="match status" value="1"/>
</dbReference>
<evidence type="ECO:0000313" key="13">
    <source>
        <dbReference type="EMBL" id="MXP41749.1"/>
    </source>
</evidence>
<proteinExistence type="inferred from homology"/>
<comment type="similarity">
    <text evidence="10 12">Belongs to the fluoride channel Fluc/FEX (TC 1.A.43) family.</text>
</comment>
<dbReference type="GO" id="GO:0140114">
    <property type="term" value="P:cellular detoxification of fluoride"/>
    <property type="evidence" value="ECO:0007669"/>
    <property type="project" value="UniProtKB-UniRule"/>
</dbReference>
<feature type="binding site" evidence="12">
    <location>
        <position position="88"/>
    </location>
    <ligand>
        <name>Na(+)</name>
        <dbReference type="ChEBI" id="CHEBI:29101"/>
        <note>structural</note>
    </ligand>
</feature>
<evidence type="ECO:0000256" key="11">
    <source>
        <dbReference type="ARBA" id="ARBA00035585"/>
    </source>
</evidence>
<keyword evidence="3" id="KW-0997">Cell inner membrane</keyword>
<protein>
    <recommendedName>
        <fullName evidence="12">Fluoride-specific ion channel FluC</fullName>
    </recommendedName>
</protein>
<dbReference type="PANTHER" id="PTHR28259">
    <property type="entry name" value="FLUORIDE EXPORT PROTEIN 1-RELATED"/>
    <property type="match status" value="1"/>
</dbReference>
<evidence type="ECO:0000256" key="5">
    <source>
        <dbReference type="ARBA" id="ARBA00022989"/>
    </source>
</evidence>
<feature type="transmembrane region" description="Helical" evidence="12">
    <location>
        <begin position="44"/>
        <end position="65"/>
    </location>
</feature>
<evidence type="ECO:0000256" key="7">
    <source>
        <dbReference type="ARBA" id="ARBA00023065"/>
    </source>
</evidence>
<feature type="transmembrane region" description="Helical" evidence="12">
    <location>
        <begin position="77"/>
        <end position="101"/>
    </location>
</feature>
<evidence type="ECO:0000256" key="1">
    <source>
        <dbReference type="ARBA" id="ARBA00004651"/>
    </source>
</evidence>
<evidence type="ECO:0000256" key="10">
    <source>
        <dbReference type="ARBA" id="ARBA00035120"/>
    </source>
</evidence>
<keyword evidence="12" id="KW-0479">Metal-binding</keyword>
<evidence type="ECO:0000256" key="6">
    <source>
        <dbReference type="ARBA" id="ARBA00023053"/>
    </source>
</evidence>
<dbReference type="NCBIfam" id="NF010791">
    <property type="entry name" value="PRK14195.1"/>
    <property type="match status" value="1"/>
</dbReference>
<dbReference type="GO" id="GO:0046872">
    <property type="term" value="F:metal ion binding"/>
    <property type="evidence" value="ECO:0007669"/>
    <property type="project" value="UniProtKB-KW"/>
</dbReference>
<keyword evidence="9 12" id="KW-0407">Ion channel</keyword>
<comment type="catalytic activity">
    <reaction evidence="11">
        <text>fluoride(in) = fluoride(out)</text>
        <dbReference type="Rhea" id="RHEA:76159"/>
        <dbReference type="ChEBI" id="CHEBI:17051"/>
    </reaction>
    <physiologicalReaction direction="left-to-right" evidence="11">
        <dbReference type="Rhea" id="RHEA:76160"/>
    </physiologicalReaction>
</comment>
<keyword evidence="2 12" id="KW-1003">Cell membrane</keyword>
<dbReference type="InterPro" id="IPR003691">
    <property type="entry name" value="FluC"/>
</dbReference>
<gene>
    <name evidence="12 13" type="primary">crcB</name>
    <name evidence="12" type="synonym">fluC</name>
    <name evidence="13" type="ORF">GRI75_08845</name>
</gene>
<keyword evidence="7 12" id="KW-0406">Ion transport</keyword>
<keyword evidence="8 12" id="KW-0472">Membrane</keyword>
<evidence type="ECO:0000313" key="14">
    <source>
        <dbReference type="Proteomes" id="UP000469159"/>
    </source>
</evidence>
<keyword evidence="12" id="KW-0813">Transport</keyword>
<name>A0A6I4UVE6_9SPHN</name>
<accession>A0A6I4UVE6</accession>
<evidence type="ECO:0000256" key="2">
    <source>
        <dbReference type="ARBA" id="ARBA00022475"/>
    </source>
</evidence>
<evidence type="ECO:0000256" key="12">
    <source>
        <dbReference type="HAMAP-Rule" id="MF_00454"/>
    </source>
</evidence>
<dbReference type="AlphaFoldDB" id="A0A6I4UVE6"/>
<comment type="caution">
    <text evidence="13">The sequence shown here is derived from an EMBL/GenBank/DDBJ whole genome shotgun (WGS) entry which is preliminary data.</text>
</comment>
<dbReference type="GO" id="GO:0062054">
    <property type="term" value="F:fluoride channel activity"/>
    <property type="evidence" value="ECO:0007669"/>
    <property type="project" value="UniProtKB-UniRule"/>
</dbReference>
<evidence type="ECO:0000256" key="4">
    <source>
        <dbReference type="ARBA" id="ARBA00022692"/>
    </source>
</evidence>
<dbReference type="EMBL" id="WTYK01000004">
    <property type="protein sequence ID" value="MXP41749.1"/>
    <property type="molecule type" value="Genomic_DNA"/>
</dbReference>
<keyword evidence="6 12" id="KW-0915">Sodium</keyword>
<comment type="function">
    <text evidence="12">Fluoride-specific ion channel. Important for reducing fluoride concentration in the cell, thus reducing its toxicity.</text>
</comment>
<keyword evidence="4 12" id="KW-0812">Transmembrane</keyword>
<dbReference type="PANTHER" id="PTHR28259:SF1">
    <property type="entry name" value="FLUORIDE EXPORT PROTEIN 1-RELATED"/>
    <property type="match status" value="1"/>
</dbReference>
<sequence>MSLPSPMIATTSVALGGAIGAVLRHQMGRGMTHWLGVKAVTTFPWATLAVNVSGSLAMGLLAGFLARQGQGADHWRLFLGVGLLGGFTTFSSFSLEMVMLIERGQALQAVTYALISVLAGLSALYIGLIVMRIAA</sequence>
<organism evidence="13 14">
    <name type="scientific">Croceibacterium soli</name>
    <dbReference type="NCBI Taxonomy" id="1739690"/>
    <lineage>
        <taxon>Bacteria</taxon>
        <taxon>Pseudomonadati</taxon>
        <taxon>Pseudomonadota</taxon>
        <taxon>Alphaproteobacteria</taxon>
        <taxon>Sphingomonadales</taxon>
        <taxon>Erythrobacteraceae</taxon>
        <taxon>Croceibacterium</taxon>
    </lineage>
</organism>
<feature type="transmembrane region" description="Helical" evidence="12">
    <location>
        <begin position="113"/>
        <end position="134"/>
    </location>
</feature>
<evidence type="ECO:0000256" key="9">
    <source>
        <dbReference type="ARBA" id="ARBA00023303"/>
    </source>
</evidence>
<feature type="binding site" evidence="12">
    <location>
        <position position="85"/>
    </location>
    <ligand>
        <name>Na(+)</name>
        <dbReference type="ChEBI" id="CHEBI:29101"/>
        <note>structural</note>
    </ligand>
</feature>
<comment type="activity regulation">
    <text evidence="12">Na(+) is not transported, but it plays an essential structural role and its presence is essential for fluoride channel function.</text>
</comment>
<dbReference type="NCBIfam" id="TIGR00494">
    <property type="entry name" value="crcB"/>
    <property type="match status" value="1"/>
</dbReference>
<dbReference type="OrthoDB" id="9806299at2"/>
<keyword evidence="14" id="KW-1185">Reference proteome</keyword>
<evidence type="ECO:0000256" key="8">
    <source>
        <dbReference type="ARBA" id="ARBA00023136"/>
    </source>
</evidence>
<evidence type="ECO:0000256" key="3">
    <source>
        <dbReference type="ARBA" id="ARBA00022519"/>
    </source>
</evidence>
<keyword evidence="5 12" id="KW-1133">Transmembrane helix</keyword>
<comment type="subcellular location">
    <subcellularLocation>
        <location evidence="1 12">Cell membrane</location>
        <topology evidence="1 12">Multi-pass membrane protein</topology>
    </subcellularLocation>
</comment>
<dbReference type="Pfam" id="PF02537">
    <property type="entry name" value="CRCB"/>
    <property type="match status" value="1"/>
</dbReference>
<dbReference type="Proteomes" id="UP000469159">
    <property type="component" value="Unassembled WGS sequence"/>
</dbReference>
<dbReference type="GO" id="GO:0005886">
    <property type="term" value="C:plasma membrane"/>
    <property type="evidence" value="ECO:0007669"/>
    <property type="project" value="UniProtKB-SubCell"/>
</dbReference>